<keyword evidence="5" id="KW-0413">Isomerase</keyword>
<evidence type="ECO:0000256" key="4">
    <source>
        <dbReference type="ARBA" id="ARBA00022840"/>
    </source>
</evidence>
<dbReference type="GO" id="GO:0004807">
    <property type="term" value="F:triose-phosphate isomerase activity"/>
    <property type="evidence" value="ECO:0007669"/>
    <property type="project" value="InterPro"/>
</dbReference>
<dbReference type="GO" id="GO:0140662">
    <property type="term" value="F:ATP-dependent protein folding chaperone"/>
    <property type="evidence" value="ECO:0007669"/>
    <property type="project" value="InterPro"/>
</dbReference>
<dbReference type="InterPro" id="IPR000652">
    <property type="entry name" value="Triosephosphate_isomerase"/>
</dbReference>
<dbReference type="PRINTS" id="PR00301">
    <property type="entry name" value="HEATSHOCK70"/>
</dbReference>
<evidence type="ECO:0000256" key="2">
    <source>
        <dbReference type="ARBA" id="ARBA00011738"/>
    </source>
</evidence>
<dbReference type="PANTHER" id="PTHR19375">
    <property type="entry name" value="HEAT SHOCK PROTEIN 70KDA"/>
    <property type="match status" value="1"/>
</dbReference>
<dbReference type="Gene3D" id="3.30.420.40">
    <property type="match status" value="2"/>
</dbReference>
<name>A0A388LU89_CHABU</name>
<organism evidence="7 8">
    <name type="scientific">Chara braunii</name>
    <name type="common">Braun's stonewort</name>
    <dbReference type="NCBI Taxonomy" id="69332"/>
    <lineage>
        <taxon>Eukaryota</taxon>
        <taxon>Viridiplantae</taxon>
        <taxon>Streptophyta</taxon>
        <taxon>Charophyceae</taxon>
        <taxon>Charales</taxon>
        <taxon>Characeae</taxon>
        <taxon>Chara</taxon>
    </lineage>
</organism>
<evidence type="ECO:0000313" key="8">
    <source>
        <dbReference type="Proteomes" id="UP000265515"/>
    </source>
</evidence>
<evidence type="ECO:0000256" key="1">
    <source>
        <dbReference type="ARBA" id="ARBA00007422"/>
    </source>
</evidence>
<dbReference type="Proteomes" id="UP000265515">
    <property type="component" value="Unassembled WGS sequence"/>
</dbReference>
<keyword evidence="3" id="KW-0547">Nucleotide-binding</keyword>
<gene>
    <name evidence="7" type="ORF">CBR_g40700</name>
</gene>
<protein>
    <submittedName>
        <fullName evidence="7">Uncharacterized protein</fullName>
    </submittedName>
</protein>
<dbReference type="STRING" id="69332.A0A388LU89"/>
<evidence type="ECO:0000256" key="6">
    <source>
        <dbReference type="ARBA" id="ARBA00024331"/>
    </source>
</evidence>
<dbReference type="Gene3D" id="3.20.20.70">
    <property type="entry name" value="Aldolase class I"/>
    <property type="match status" value="4"/>
</dbReference>
<dbReference type="InterPro" id="IPR013126">
    <property type="entry name" value="Hsp_70_fam"/>
</dbReference>
<accession>A0A388LU89</accession>
<dbReference type="GO" id="GO:0005524">
    <property type="term" value="F:ATP binding"/>
    <property type="evidence" value="ECO:0007669"/>
    <property type="project" value="UniProtKB-KW"/>
</dbReference>
<dbReference type="Gene3D" id="3.90.640.10">
    <property type="entry name" value="Actin, Chain A, domain 4"/>
    <property type="match status" value="1"/>
</dbReference>
<dbReference type="PROSITE" id="PS51440">
    <property type="entry name" value="TIM_2"/>
    <property type="match status" value="1"/>
</dbReference>
<sequence length="1734" mass="193444">MANLSMARRIGIHLGTSSCVVAVCRDGEVEVIRDMSGKRSTPSIVAFTGKKRLVGEQTRIQVKRGHENWLYGMKRLIGRDYDSITEEERKWWPFKIVKGSMGEAMVEVRSELLSSFKSNNVDHIKSNARPVGAQDAAKATEAGVMHLAPEQILAMLLANMRSEAERFLHCDDLHAAVITVPALFSDRQRSGIKQAAEIAGLTDVQLVSESTAAALCYAEHAGLISSGCRGVSAGGQYPPGAKVLVFALGGGNFEVALITIAGGHVIVDSVDGNPCLGGMDFDHRMMELILHSVKEQFPLAPEMQPSTLTGLKAASEKAKKELTVLQDAQVDLEFILSDSELKVTIPRTEFEKKCKSLLDECMDCVRRLLQESKTKSTDVKEAVFVGGSTRIPRIFQTFKKNFSLEPKAHPYQGEAFVRGAALFADWSQLVTETHATTIEYYNRWQKTYFFFQQRKRPVSYTLPALSCWWRDPQDDQFCLELFESRGVKEESRPVGIIVARPGQHNVSPVLPLLTIDQCGILCLDEVQNSLPCVLHKTGQRSQDEISGWKQFAEKLRLYESKVAQMRSAKNQWHTYIGDVQKRESLCPRWLWSTISAWKHEIERWLEIEMEAASGRVEIEQFNTQFDGFRRACQYAFGDTWPRSVSGRRRFLVVDCWESHYIDECLRNLRANARPDLCDVVVCMPLKDLRKTKDRIIEGIKLAATDLSSNHSIATPATVKASGISYAVLSASPVSPSGDRDALCSEWSRRGRKKVSLAVQAGLQVVLRLEREDSPDEQSSTVPYDLDEENRRCEAQLKDLVESIGRDSWCWRNITIVYLPPPNLCWTEGLPGQGASVWHQNEVLQQNDPVVVQTARHIRKVIEDEVNAEAAETTRILIGGGAAVEMWNALFKQEEVDGLLLEGGFRDPRLVGKLRPPSRERTGKVLLCHAASGAVTLDERNIRLLHGISIDLTGGEDSEEVLWMTVRYATRERSGVHLEEGTGSVEMVWKGGAVVEESNYRPMVNNQRMVTIFPILELGDAGKPEDRIDRQLSRWAEELKRADLQGREVVVEFRPGPSEAMLPAAIETTHALIRRWILLKISPHVAQAVRIVCSVHGLPPETQRDIMKQPNVDGTTVRLDSPGSAPVSAGIAPANESQLDQMLTVRSARNQWKKYIYEVEKRESSCPRWLWSVISGWKLAMERWLGKQAEGGCVDKEQFTSRFAKFRRACEIAFGALWERSMSGRKFLLVDCWGSSSEISQCLQNLLESGGRDLCDVVISMPLNELRKTKERIARMEGIRLAAASLSSRATPKALAKSRVSYVLLEAGPAVIDSGDREHLCSGWNKIVGDQVSLAVQAGLHVVLRLGQDNCNDLEDSHQAFQLEKEKRHCEAQLRDIVNRIGKNFRNIAIAYVPPAHVLLPEAASQATTEAATQATTEATTEAATEAATEAGATRLRQYVIETVRHIRHVIKDLVSAEAADATNFLIGRSGKVDTWDTFINPQHEIDGLLLEAGLRDPLFVDKLLRKGGPSEKIRLERKGKVLLCAGQEENATLSKYDLIRLSAVTEKLLGAEEVVWIITKYVPTLAVSSGTSMIREINGSYALLWKEGHLITDYSEEVREVRKVKIVPIFPSHKDSHGQEVAEALSTQLSELRKNLMGQTDSDWPGLLLEYRPADSLDTADSIVEAVERAQSHIRGWLLVNFGAEAAQEVRIVCFFEEELDSETRRRIANLPNVDGVSLRLSGRRTTSRTGLAA</sequence>
<comment type="subunit">
    <text evidence="2">Homodimer.</text>
</comment>
<dbReference type="Pfam" id="PF00121">
    <property type="entry name" value="TIM"/>
    <property type="match status" value="1"/>
</dbReference>
<dbReference type="SUPFAM" id="SSF53067">
    <property type="entry name" value="Actin-like ATPase domain"/>
    <property type="match status" value="2"/>
</dbReference>
<dbReference type="InterPro" id="IPR043129">
    <property type="entry name" value="ATPase_NBD"/>
</dbReference>
<dbReference type="Gramene" id="GBG85888">
    <property type="protein sequence ID" value="GBG85888"/>
    <property type="gene ID" value="CBR_g40700"/>
</dbReference>
<evidence type="ECO:0000256" key="3">
    <source>
        <dbReference type="ARBA" id="ARBA00022741"/>
    </source>
</evidence>
<dbReference type="InterPro" id="IPR013785">
    <property type="entry name" value="Aldolase_TIM"/>
</dbReference>
<evidence type="ECO:0000256" key="5">
    <source>
        <dbReference type="ARBA" id="ARBA00023235"/>
    </source>
</evidence>
<keyword evidence="4" id="KW-0067">ATP-binding</keyword>
<dbReference type="SUPFAM" id="SSF51351">
    <property type="entry name" value="Triosephosphate isomerase (TIM)"/>
    <property type="match status" value="1"/>
</dbReference>
<dbReference type="Pfam" id="PF00012">
    <property type="entry name" value="HSP70"/>
    <property type="match status" value="2"/>
</dbReference>
<comment type="pathway">
    <text evidence="6">Carbohydrate biosynthesis.</text>
</comment>
<evidence type="ECO:0000313" key="7">
    <source>
        <dbReference type="EMBL" id="GBG85888.1"/>
    </source>
</evidence>
<keyword evidence="8" id="KW-1185">Reference proteome</keyword>
<comment type="similarity">
    <text evidence="1">Belongs to the triosephosphate isomerase family.</text>
</comment>
<dbReference type="InterPro" id="IPR035990">
    <property type="entry name" value="TIM_sf"/>
</dbReference>
<comment type="caution">
    <text evidence="7">The sequence shown here is derived from an EMBL/GenBank/DDBJ whole genome shotgun (WGS) entry which is preliminary data.</text>
</comment>
<dbReference type="FunFam" id="3.90.640.10:FF:000003">
    <property type="entry name" value="Molecular chaperone DnaK"/>
    <property type="match status" value="1"/>
</dbReference>
<reference evidence="7 8" key="1">
    <citation type="journal article" date="2018" name="Cell">
        <title>The Chara Genome: Secondary Complexity and Implications for Plant Terrestrialization.</title>
        <authorList>
            <person name="Nishiyama T."/>
            <person name="Sakayama H."/>
            <person name="Vries J.D."/>
            <person name="Buschmann H."/>
            <person name="Saint-Marcoux D."/>
            <person name="Ullrich K.K."/>
            <person name="Haas F.B."/>
            <person name="Vanderstraeten L."/>
            <person name="Becker D."/>
            <person name="Lang D."/>
            <person name="Vosolsobe S."/>
            <person name="Rombauts S."/>
            <person name="Wilhelmsson P.K.I."/>
            <person name="Janitza P."/>
            <person name="Kern R."/>
            <person name="Heyl A."/>
            <person name="Rumpler F."/>
            <person name="Villalobos L.I.A.C."/>
            <person name="Clay J.M."/>
            <person name="Skokan R."/>
            <person name="Toyoda A."/>
            <person name="Suzuki Y."/>
            <person name="Kagoshima H."/>
            <person name="Schijlen E."/>
            <person name="Tajeshwar N."/>
            <person name="Catarino B."/>
            <person name="Hetherington A.J."/>
            <person name="Saltykova A."/>
            <person name="Bonnot C."/>
            <person name="Breuninger H."/>
            <person name="Symeonidi A."/>
            <person name="Radhakrishnan G.V."/>
            <person name="Van Nieuwerburgh F."/>
            <person name="Deforce D."/>
            <person name="Chang C."/>
            <person name="Karol K.G."/>
            <person name="Hedrich R."/>
            <person name="Ulvskov P."/>
            <person name="Glockner G."/>
            <person name="Delwiche C.F."/>
            <person name="Petrasek J."/>
            <person name="Van de Peer Y."/>
            <person name="Friml J."/>
            <person name="Beilby M."/>
            <person name="Dolan L."/>
            <person name="Kohara Y."/>
            <person name="Sugano S."/>
            <person name="Fujiyama A."/>
            <person name="Delaux P.-M."/>
            <person name="Quint M."/>
            <person name="TheiBen G."/>
            <person name="Hagemann M."/>
            <person name="Harholt J."/>
            <person name="Dunand C."/>
            <person name="Zachgo S."/>
            <person name="Langdale J."/>
            <person name="Maumus F."/>
            <person name="Straeten D.V.D."/>
            <person name="Gould S.B."/>
            <person name="Rensing S.A."/>
        </authorList>
    </citation>
    <scope>NUCLEOTIDE SEQUENCE [LARGE SCALE GENOMIC DNA]</scope>
    <source>
        <strain evidence="7 8">S276</strain>
    </source>
</reference>
<proteinExistence type="inferred from homology"/>
<dbReference type="EMBL" id="BFEA01000538">
    <property type="protein sequence ID" value="GBG85888.1"/>
    <property type="molecule type" value="Genomic_DNA"/>
</dbReference>
<dbReference type="Gene3D" id="3.30.30.30">
    <property type="match status" value="1"/>
</dbReference>
<dbReference type="OrthoDB" id="2963168at2759"/>